<dbReference type="UniPathway" id="UPA00219"/>
<dbReference type="STRING" id="394958.BGI42_03435"/>
<dbReference type="PANTHER" id="PTHR30582">
    <property type="entry name" value="L,D-TRANSPEPTIDASE"/>
    <property type="match status" value="1"/>
</dbReference>
<keyword evidence="10" id="KW-1185">Reference proteome</keyword>
<comment type="pathway">
    <text evidence="1 6">Cell wall biogenesis; peptidoglycan biosynthesis.</text>
</comment>
<dbReference type="PROSITE" id="PS52029">
    <property type="entry name" value="LD_TPASE"/>
    <property type="match status" value="1"/>
</dbReference>
<dbReference type="GO" id="GO:0016740">
    <property type="term" value="F:transferase activity"/>
    <property type="evidence" value="ECO:0007669"/>
    <property type="project" value="UniProtKB-KW"/>
</dbReference>
<keyword evidence="3 6" id="KW-0133">Cell shape</keyword>
<dbReference type="EMBL" id="CP017253">
    <property type="protein sequence ID" value="AOR22820.1"/>
    <property type="molecule type" value="Genomic_DNA"/>
</dbReference>
<keyword evidence="7" id="KW-0472">Membrane</keyword>
<evidence type="ECO:0000256" key="5">
    <source>
        <dbReference type="ARBA" id="ARBA00023316"/>
    </source>
</evidence>
<evidence type="ECO:0000256" key="1">
    <source>
        <dbReference type="ARBA" id="ARBA00004752"/>
    </source>
</evidence>
<dbReference type="Pfam" id="PF12229">
    <property type="entry name" value="PG_binding_4"/>
    <property type="match status" value="1"/>
</dbReference>
<evidence type="ECO:0000259" key="8">
    <source>
        <dbReference type="PROSITE" id="PS52029"/>
    </source>
</evidence>
<evidence type="ECO:0000313" key="10">
    <source>
        <dbReference type="Proteomes" id="UP000094652"/>
    </source>
</evidence>
<feature type="active site" description="Nucleophile" evidence="6">
    <location>
        <position position="387"/>
    </location>
</feature>
<dbReference type="GO" id="GO:0005576">
    <property type="term" value="C:extracellular region"/>
    <property type="evidence" value="ECO:0007669"/>
    <property type="project" value="TreeGrafter"/>
</dbReference>
<accession>A0A1D7XI17</accession>
<name>A0A1D7XI17_9CLOT</name>
<dbReference type="InterPro" id="IPR050979">
    <property type="entry name" value="LD-transpeptidase"/>
</dbReference>
<organism evidence="9 10">
    <name type="scientific">Clostridium taeniosporum</name>
    <dbReference type="NCBI Taxonomy" id="394958"/>
    <lineage>
        <taxon>Bacteria</taxon>
        <taxon>Bacillati</taxon>
        <taxon>Bacillota</taxon>
        <taxon>Clostridia</taxon>
        <taxon>Eubacteriales</taxon>
        <taxon>Clostridiaceae</taxon>
        <taxon>Clostridium</taxon>
    </lineage>
</organism>
<dbReference type="Proteomes" id="UP000094652">
    <property type="component" value="Chromosome"/>
</dbReference>
<dbReference type="Gene3D" id="3.10.20.800">
    <property type="match status" value="1"/>
</dbReference>
<evidence type="ECO:0000256" key="6">
    <source>
        <dbReference type="PROSITE-ProRule" id="PRU01373"/>
    </source>
</evidence>
<dbReference type="PANTHER" id="PTHR30582:SF33">
    <property type="entry name" value="EXPORTED PROTEIN"/>
    <property type="match status" value="1"/>
</dbReference>
<dbReference type="KEGG" id="ctae:BGI42_03435"/>
<sequence>MEIGTDNYNKFVSKLLVTFLSLILVLSIIFINSINVYADTLSSTSTDEYVLKLIKRGGTVEEIKGKDINLKLNSGDSSVVSYDKQLLNKCLDNLDCLNTKNLIEPKSARLEYRDYDYVIVSEVKGNKINKDVLYNKVVSAINNQETELNLESNNCYVTPKYSSNSPAMIYAVNTINKYLSANITYNYAGIVQTVDKYKIIDWISIDSNMSIILDESKVRNFVEGIASSYKTSLGKSIKVGGGYSGNNHGWAINVDAETKALINHIKNGQTLTKNPSYYQTAISGYFTNLSDTFVEIDMTNQHIWFYKNGYLVTDSDIVTGNMSAGHATPVGIYKLYFKQKDTVLKGPGYAAPVSFWMPFNGGIGLHDANWRSQFGGQIYKNNGSHGCINLPYSTAKSIYDNITAKTTIICYY</sequence>
<dbReference type="GO" id="GO:0071555">
    <property type="term" value="P:cell wall organization"/>
    <property type="evidence" value="ECO:0007669"/>
    <property type="project" value="UniProtKB-UniRule"/>
</dbReference>
<dbReference type="OrthoDB" id="3176960at2"/>
<reference evidence="10" key="1">
    <citation type="submission" date="2016-09" db="EMBL/GenBank/DDBJ databases">
        <title>Genomics of Clostridium taeniosporum, an organism which forms endospores with ribbon-like appendages.</title>
        <authorList>
            <person name="Walker J.R."/>
        </authorList>
    </citation>
    <scope>NUCLEOTIDE SEQUENCE [LARGE SCALE GENOMIC DNA]</scope>
    <source>
        <strain evidence="10">1/k</strain>
    </source>
</reference>
<dbReference type="SUPFAM" id="SSF143985">
    <property type="entry name" value="L,D-transpeptidase pre-catalytic domain-like"/>
    <property type="match status" value="1"/>
</dbReference>
<proteinExistence type="predicted"/>
<gene>
    <name evidence="9" type="ORF">BGI42_03435</name>
</gene>
<dbReference type="InterPro" id="IPR038063">
    <property type="entry name" value="Transpep_catalytic_dom"/>
</dbReference>
<keyword evidence="2" id="KW-0808">Transferase</keyword>
<dbReference type="InterPro" id="IPR005490">
    <property type="entry name" value="LD_TPept_cat_dom"/>
</dbReference>
<dbReference type="InterPro" id="IPR038054">
    <property type="entry name" value="LD_TPept-like_central_sf"/>
</dbReference>
<dbReference type="GO" id="GO:0008360">
    <property type="term" value="P:regulation of cell shape"/>
    <property type="evidence" value="ECO:0007669"/>
    <property type="project" value="UniProtKB-UniRule"/>
</dbReference>
<evidence type="ECO:0000256" key="2">
    <source>
        <dbReference type="ARBA" id="ARBA00022679"/>
    </source>
</evidence>
<dbReference type="RefSeq" id="WP_069678980.1">
    <property type="nucleotide sequence ID" value="NZ_CP017253.2"/>
</dbReference>
<keyword evidence="4 6" id="KW-0573">Peptidoglycan synthesis</keyword>
<dbReference type="AlphaFoldDB" id="A0A1D7XI17"/>
<evidence type="ECO:0000256" key="4">
    <source>
        <dbReference type="ARBA" id="ARBA00022984"/>
    </source>
</evidence>
<dbReference type="SUPFAM" id="SSF141523">
    <property type="entry name" value="L,D-transpeptidase catalytic domain-like"/>
    <property type="match status" value="1"/>
</dbReference>
<keyword evidence="5 6" id="KW-0961">Cell wall biogenesis/degradation</keyword>
<evidence type="ECO:0000256" key="7">
    <source>
        <dbReference type="SAM" id="Phobius"/>
    </source>
</evidence>
<dbReference type="GO" id="GO:0071972">
    <property type="term" value="F:peptidoglycan L,D-transpeptidase activity"/>
    <property type="evidence" value="ECO:0007669"/>
    <property type="project" value="TreeGrafter"/>
</dbReference>
<keyword evidence="7" id="KW-0812">Transmembrane</keyword>
<feature type="domain" description="L,D-TPase catalytic" evidence="8">
    <location>
        <begin position="292"/>
        <end position="411"/>
    </location>
</feature>
<evidence type="ECO:0000256" key="3">
    <source>
        <dbReference type="ARBA" id="ARBA00022960"/>
    </source>
</evidence>
<dbReference type="Pfam" id="PF03734">
    <property type="entry name" value="YkuD"/>
    <property type="match status" value="1"/>
</dbReference>
<dbReference type="InterPro" id="IPR022029">
    <property type="entry name" value="YoaR-like_PG-bd"/>
</dbReference>
<feature type="transmembrane region" description="Helical" evidence="7">
    <location>
        <begin position="12"/>
        <end position="31"/>
    </location>
</feature>
<feature type="active site" description="Proton donor/acceptor" evidence="6">
    <location>
        <position position="366"/>
    </location>
</feature>
<protein>
    <recommendedName>
        <fullName evidence="8">L,D-TPase catalytic domain-containing protein</fullName>
    </recommendedName>
</protein>
<dbReference type="GO" id="GO:0018104">
    <property type="term" value="P:peptidoglycan-protein cross-linking"/>
    <property type="evidence" value="ECO:0007669"/>
    <property type="project" value="TreeGrafter"/>
</dbReference>
<evidence type="ECO:0000313" key="9">
    <source>
        <dbReference type="EMBL" id="AOR22820.1"/>
    </source>
</evidence>
<keyword evidence="7" id="KW-1133">Transmembrane helix</keyword>
<dbReference type="CDD" id="cd16913">
    <property type="entry name" value="YkuD_like"/>
    <property type="match status" value="1"/>
</dbReference>
<dbReference type="Gene3D" id="2.40.440.10">
    <property type="entry name" value="L,D-transpeptidase catalytic domain-like"/>
    <property type="match status" value="1"/>
</dbReference>